<reference evidence="2" key="1">
    <citation type="submission" date="2022-04" db="EMBL/GenBank/DDBJ databases">
        <title>A functionally conserved STORR gene fusion in Papaver species that diverged 16.8 million years ago.</title>
        <authorList>
            <person name="Catania T."/>
        </authorList>
    </citation>
    <scope>NUCLEOTIDE SEQUENCE</scope>
    <source>
        <strain evidence="2">S-188037</strain>
    </source>
</reference>
<evidence type="ECO:0000256" key="1">
    <source>
        <dbReference type="SAM" id="SignalP"/>
    </source>
</evidence>
<dbReference type="PANTHER" id="PTHR37245">
    <property type="entry name" value="PAMP-INDUCED SECRETED PEPTIDE 1"/>
    <property type="match status" value="1"/>
</dbReference>
<dbReference type="GO" id="GO:0006952">
    <property type="term" value="P:defense response"/>
    <property type="evidence" value="ECO:0007669"/>
    <property type="project" value="InterPro"/>
</dbReference>
<dbReference type="AlphaFoldDB" id="A0AAD4TIY2"/>
<keyword evidence="1" id="KW-0732">Signal</keyword>
<dbReference type="PANTHER" id="PTHR37245:SF4">
    <property type="entry name" value="PAMP-INDUCED SECRETED PEPTIDE 1"/>
    <property type="match status" value="1"/>
</dbReference>
<dbReference type="PROSITE" id="PS51257">
    <property type="entry name" value="PROKAR_LIPOPROTEIN"/>
    <property type="match status" value="1"/>
</dbReference>
<keyword evidence="3" id="KW-1185">Reference proteome</keyword>
<feature type="chain" id="PRO_5041941046" evidence="1">
    <location>
        <begin position="26"/>
        <end position="70"/>
    </location>
</feature>
<proteinExistence type="predicted"/>
<accession>A0AAD4TIY2</accession>
<name>A0AAD4TIY2_9MAGN</name>
<comment type="caution">
    <text evidence="2">The sequence shown here is derived from an EMBL/GenBank/DDBJ whole genome shotgun (WGS) entry which is preliminary data.</text>
</comment>
<sequence>MNSKQAITFLFLLIAGVVVLSCVEATRVLPQDFASANHLVMLPSVYQAKSTVTCWLGRLASGPSQGGKAH</sequence>
<feature type="signal peptide" evidence="1">
    <location>
        <begin position="1"/>
        <end position="25"/>
    </location>
</feature>
<evidence type="ECO:0000313" key="2">
    <source>
        <dbReference type="EMBL" id="KAI3963047.1"/>
    </source>
</evidence>
<protein>
    <submittedName>
        <fullName evidence="2">Uncharacterized protein</fullName>
    </submittedName>
</protein>
<dbReference type="Proteomes" id="UP001202328">
    <property type="component" value="Unassembled WGS sequence"/>
</dbReference>
<evidence type="ECO:0000313" key="3">
    <source>
        <dbReference type="Proteomes" id="UP001202328"/>
    </source>
</evidence>
<gene>
    <name evidence="2" type="ORF">MKW98_028987</name>
</gene>
<dbReference type="InterPro" id="IPR040273">
    <property type="entry name" value="PIP1"/>
</dbReference>
<dbReference type="EMBL" id="JAJJMB010000133">
    <property type="protein sequence ID" value="KAI3963047.1"/>
    <property type="molecule type" value="Genomic_DNA"/>
</dbReference>
<organism evidence="2 3">
    <name type="scientific">Papaver atlanticum</name>
    <dbReference type="NCBI Taxonomy" id="357466"/>
    <lineage>
        <taxon>Eukaryota</taxon>
        <taxon>Viridiplantae</taxon>
        <taxon>Streptophyta</taxon>
        <taxon>Embryophyta</taxon>
        <taxon>Tracheophyta</taxon>
        <taxon>Spermatophyta</taxon>
        <taxon>Magnoliopsida</taxon>
        <taxon>Ranunculales</taxon>
        <taxon>Papaveraceae</taxon>
        <taxon>Papaveroideae</taxon>
        <taxon>Papaver</taxon>
    </lineage>
</organism>